<dbReference type="InterPro" id="IPR047865">
    <property type="entry name" value="Ribosomal_uL10_bac_type"/>
</dbReference>
<sequence length="182" mass="20854">MEKNRKIKKIEGLQKITKCISQYQAIFVLKNNNIKPTEMWDLKCRIRNNNAGECFIEKNTIMKIGVKNHGIYDYIDGLLNGPNIFVFITENQITDVAKSICEFSKETSKVELLGGCLFTENKKQSFSKLDIEKISKLPSKNEIRAQILGVIQAPQLKLISVMRASKRDIICVINNFLIKRNT</sequence>
<name>A0AAE4VK06_9RICK</name>
<dbReference type="Gene3D" id="6.10.250.290">
    <property type="match status" value="1"/>
</dbReference>
<dbReference type="NCBIfam" id="NF000955">
    <property type="entry name" value="PRK00099.1-1"/>
    <property type="match status" value="1"/>
</dbReference>
<dbReference type="Proteomes" id="UP001289135">
    <property type="component" value="Unassembled WGS sequence"/>
</dbReference>
<dbReference type="EMBL" id="JARGYU010000001">
    <property type="protein sequence ID" value="MDZ5760940.1"/>
    <property type="molecule type" value="Genomic_DNA"/>
</dbReference>
<keyword evidence="4" id="KW-0687">Ribonucleoprotein</keyword>
<reference evidence="7" key="1">
    <citation type="submission" date="2023-02" db="EMBL/GenBank/DDBJ databases">
        <title>Host association and intracellularity evolved multiple times independently in the Rickettsiales.</title>
        <authorList>
            <person name="Castelli M."/>
            <person name="Nardi T."/>
            <person name="Gammuto L."/>
            <person name="Bellinzona G."/>
            <person name="Sabaneyeva E."/>
            <person name="Potekhin A."/>
            <person name="Serra V."/>
            <person name="Petroni G."/>
            <person name="Sassera D."/>
        </authorList>
    </citation>
    <scope>NUCLEOTIDE SEQUENCE</scope>
    <source>
        <strain evidence="7">USBL-36I1</strain>
    </source>
</reference>
<gene>
    <name evidence="7" type="ORF">Lyticum_00096</name>
</gene>
<proteinExistence type="inferred from homology"/>
<keyword evidence="3 7" id="KW-0689">Ribosomal protein</keyword>
<evidence type="ECO:0000313" key="8">
    <source>
        <dbReference type="Proteomes" id="UP001289135"/>
    </source>
</evidence>
<comment type="similarity">
    <text evidence="2">Belongs to the universal ribosomal protein uL10 family.</text>
</comment>
<evidence type="ECO:0000256" key="3">
    <source>
        <dbReference type="ARBA" id="ARBA00022980"/>
    </source>
</evidence>
<evidence type="ECO:0000256" key="6">
    <source>
        <dbReference type="ARBA" id="ARBA00035502"/>
    </source>
</evidence>
<evidence type="ECO:0000313" key="7">
    <source>
        <dbReference type="EMBL" id="MDZ5760940.1"/>
    </source>
</evidence>
<dbReference type="SUPFAM" id="SSF160369">
    <property type="entry name" value="Ribosomal protein L10-like"/>
    <property type="match status" value="1"/>
</dbReference>
<evidence type="ECO:0000256" key="1">
    <source>
        <dbReference type="ARBA" id="ARBA00002633"/>
    </source>
</evidence>
<dbReference type="InterPro" id="IPR001790">
    <property type="entry name" value="Ribosomal_uL10"/>
</dbReference>
<organism evidence="7 8">
    <name type="scientific">Lyticum sinuosum</name>
    <dbReference type="NCBI Taxonomy" id="1332059"/>
    <lineage>
        <taxon>Bacteria</taxon>
        <taxon>Pseudomonadati</taxon>
        <taxon>Pseudomonadota</taxon>
        <taxon>Alphaproteobacteria</taxon>
        <taxon>Rickettsiales</taxon>
        <taxon>Lyticum</taxon>
    </lineage>
</organism>
<dbReference type="GO" id="GO:0005840">
    <property type="term" value="C:ribosome"/>
    <property type="evidence" value="ECO:0007669"/>
    <property type="project" value="UniProtKB-KW"/>
</dbReference>
<comment type="caution">
    <text evidence="7">The sequence shown here is derived from an EMBL/GenBank/DDBJ whole genome shotgun (WGS) entry which is preliminary data.</text>
</comment>
<evidence type="ECO:0000256" key="2">
    <source>
        <dbReference type="ARBA" id="ARBA00008889"/>
    </source>
</evidence>
<dbReference type="AlphaFoldDB" id="A0AAE4VK06"/>
<dbReference type="GO" id="GO:1990904">
    <property type="term" value="C:ribonucleoprotein complex"/>
    <property type="evidence" value="ECO:0007669"/>
    <property type="project" value="UniProtKB-KW"/>
</dbReference>
<dbReference type="InterPro" id="IPR043141">
    <property type="entry name" value="Ribosomal_uL10-like_sf"/>
</dbReference>
<comment type="function">
    <text evidence="1">Forms part of the ribosomal stalk, playing a central role in the interaction of the ribosome with GTP-bound translation factors.</text>
</comment>
<dbReference type="RefSeq" id="WP_322498375.1">
    <property type="nucleotide sequence ID" value="NZ_JARGYU010000001.1"/>
</dbReference>
<dbReference type="CDD" id="cd05797">
    <property type="entry name" value="Ribosomal_L10"/>
    <property type="match status" value="1"/>
</dbReference>
<dbReference type="Pfam" id="PF00466">
    <property type="entry name" value="Ribosomal_L10"/>
    <property type="match status" value="1"/>
</dbReference>
<keyword evidence="8" id="KW-1185">Reference proteome</keyword>
<evidence type="ECO:0000256" key="4">
    <source>
        <dbReference type="ARBA" id="ARBA00023274"/>
    </source>
</evidence>
<accession>A0AAE4VK06</accession>
<dbReference type="PANTHER" id="PTHR11560">
    <property type="entry name" value="39S RIBOSOMAL PROTEIN L10, MITOCHONDRIAL"/>
    <property type="match status" value="1"/>
</dbReference>
<protein>
    <recommendedName>
        <fullName evidence="5">Large ribosomal subunit protein uL10</fullName>
    </recommendedName>
    <alternativeName>
        <fullName evidence="6">50S ribosomal protein L10</fullName>
    </alternativeName>
</protein>
<dbReference type="Gene3D" id="3.30.70.1730">
    <property type="match status" value="1"/>
</dbReference>
<evidence type="ECO:0000256" key="5">
    <source>
        <dbReference type="ARBA" id="ARBA00035202"/>
    </source>
</evidence>